<comment type="caution">
    <text evidence="1">The sequence shown here is derived from an EMBL/GenBank/DDBJ whole genome shotgun (WGS) entry which is preliminary data.</text>
</comment>
<dbReference type="EMBL" id="JBGEHV010000009">
    <property type="protein sequence ID" value="MEY8039161.1"/>
    <property type="molecule type" value="Genomic_DNA"/>
</dbReference>
<dbReference type="RefSeq" id="WP_369774665.1">
    <property type="nucleotide sequence ID" value="NZ_JBGEHV010000009.1"/>
</dbReference>
<accession>A0ABV4CH54</accession>
<gene>
    <name evidence="1" type="ORF">AB8O55_07105</name>
</gene>
<name>A0ABV4CH54_9PSEU</name>
<evidence type="ECO:0000313" key="2">
    <source>
        <dbReference type="Proteomes" id="UP001564626"/>
    </source>
</evidence>
<organism evidence="1 2">
    <name type="scientific">Saccharopolyspora cebuensis</name>
    <dbReference type="NCBI Taxonomy" id="418759"/>
    <lineage>
        <taxon>Bacteria</taxon>
        <taxon>Bacillati</taxon>
        <taxon>Actinomycetota</taxon>
        <taxon>Actinomycetes</taxon>
        <taxon>Pseudonocardiales</taxon>
        <taxon>Pseudonocardiaceae</taxon>
        <taxon>Saccharopolyspora</taxon>
    </lineage>
</organism>
<proteinExistence type="predicted"/>
<dbReference type="Proteomes" id="UP001564626">
    <property type="component" value="Unassembled WGS sequence"/>
</dbReference>
<sequence length="117" mass="12782">MLRNIPANMGGFKLLVTEAPAMKMRENGEGVTEPVTDRQGVHQFVVSLFAKRRVQPGEFAGKGDEIKVTLTADPGEGFEEGTYVELVNATVSHWETQNGDRYRSGLSFRADGLTPLG</sequence>
<keyword evidence="2" id="KW-1185">Reference proteome</keyword>
<reference evidence="1 2" key="1">
    <citation type="submission" date="2024-08" db="EMBL/GenBank/DDBJ databases">
        <title>Genome mining of Saccharopolyspora cebuensis PGLac3 from Nigerian medicinal plant.</title>
        <authorList>
            <person name="Ezeobiora C.E."/>
            <person name="Igbokwe N.H."/>
            <person name="Amin D.H."/>
            <person name="Mendie U.E."/>
        </authorList>
    </citation>
    <scope>NUCLEOTIDE SEQUENCE [LARGE SCALE GENOMIC DNA]</scope>
    <source>
        <strain evidence="1 2">PGLac3</strain>
    </source>
</reference>
<protein>
    <submittedName>
        <fullName evidence="1">Uncharacterized protein</fullName>
    </submittedName>
</protein>
<evidence type="ECO:0000313" key="1">
    <source>
        <dbReference type="EMBL" id="MEY8039161.1"/>
    </source>
</evidence>